<dbReference type="EMBL" id="JARKIB010000036">
    <property type="protein sequence ID" value="KAJ7760942.1"/>
    <property type="molecule type" value="Genomic_DNA"/>
</dbReference>
<evidence type="ECO:0000313" key="3">
    <source>
        <dbReference type="Proteomes" id="UP001215598"/>
    </source>
</evidence>
<name>A0AAD7JAU4_9AGAR</name>
<dbReference type="Proteomes" id="UP001215598">
    <property type="component" value="Unassembled WGS sequence"/>
</dbReference>
<feature type="signal peptide" evidence="1">
    <location>
        <begin position="1"/>
        <end position="31"/>
    </location>
</feature>
<reference evidence="2" key="1">
    <citation type="submission" date="2023-03" db="EMBL/GenBank/DDBJ databases">
        <title>Massive genome expansion in bonnet fungi (Mycena s.s.) driven by repeated elements and novel gene families across ecological guilds.</title>
        <authorList>
            <consortium name="Lawrence Berkeley National Laboratory"/>
            <person name="Harder C.B."/>
            <person name="Miyauchi S."/>
            <person name="Viragh M."/>
            <person name="Kuo A."/>
            <person name="Thoen E."/>
            <person name="Andreopoulos B."/>
            <person name="Lu D."/>
            <person name="Skrede I."/>
            <person name="Drula E."/>
            <person name="Henrissat B."/>
            <person name="Morin E."/>
            <person name="Kohler A."/>
            <person name="Barry K."/>
            <person name="LaButti K."/>
            <person name="Morin E."/>
            <person name="Salamov A."/>
            <person name="Lipzen A."/>
            <person name="Mereny Z."/>
            <person name="Hegedus B."/>
            <person name="Baldrian P."/>
            <person name="Stursova M."/>
            <person name="Weitz H."/>
            <person name="Taylor A."/>
            <person name="Grigoriev I.V."/>
            <person name="Nagy L.G."/>
            <person name="Martin F."/>
            <person name="Kauserud H."/>
        </authorList>
    </citation>
    <scope>NUCLEOTIDE SEQUENCE</scope>
    <source>
        <strain evidence="2">CBHHK182m</strain>
    </source>
</reference>
<dbReference type="AlphaFoldDB" id="A0AAD7JAU4"/>
<keyword evidence="3" id="KW-1185">Reference proteome</keyword>
<accession>A0AAD7JAU4</accession>
<proteinExistence type="predicted"/>
<feature type="chain" id="PRO_5041939100" evidence="1">
    <location>
        <begin position="32"/>
        <end position="296"/>
    </location>
</feature>
<gene>
    <name evidence="2" type="ORF">B0H16DRAFT_1456225</name>
</gene>
<sequence>MFDLAWLHPVTQTRLFFLSLPLSLLRMDLKCDNSDCPSREAAPKFLVCSGCSTVRYFVCERAGDALDVNGNVGNSDSEKRNIPPERFASEMRPAIVDVKIENTTAQETVVIGTIKIQVIDIAMTNRNGGFFGCVNKYSHELGKLALQFDAVGRLHYNEGCWQQDDFEDEQYLVYLERLIIEPAWQGKGLEALNGAQYIFTWPSVLTHLEPPLVNGWFGNPTPAEEAAWIAKRDRIIRFYRKDTSHPSHTIPVEYDAHFQELAPAETEARRGDAIWHIISFIQQGFFSVTLPLYVPK</sequence>
<evidence type="ECO:0000313" key="2">
    <source>
        <dbReference type="EMBL" id="KAJ7760942.1"/>
    </source>
</evidence>
<comment type="caution">
    <text evidence="2">The sequence shown here is derived from an EMBL/GenBank/DDBJ whole genome shotgun (WGS) entry which is preliminary data.</text>
</comment>
<keyword evidence="1" id="KW-0732">Signal</keyword>
<organism evidence="2 3">
    <name type="scientific">Mycena metata</name>
    <dbReference type="NCBI Taxonomy" id="1033252"/>
    <lineage>
        <taxon>Eukaryota</taxon>
        <taxon>Fungi</taxon>
        <taxon>Dikarya</taxon>
        <taxon>Basidiomycota</taxon>
        <taxon>Agaricomycotina</taxon>
        <taxon>Agaricomycetes</taxon>
        <taxon>Agaricomycetidae</taxon>
        <taxon>Agaricales</taxon>
        <taxon>Marasmiineae</taxon>
        <taxon>Mycenaceae</taxon>
        <taxon>Mycena</taxon>
    </lineage>
</organism>
<protein>
    <submittedName>
        <fullName evidence="2">Uncharacterized protein</fullName>
    </submittedName>
</protein>
<evidence type="ECO:0000256" key="1">
    <source>
        <dbReference type="SAM" id="SignalP"/>
    </source>
</evidence>